<dbReference type="Pfam" id="PF06271">
    <property type="entry name" value="RDD"/>
    <property type="match status" value="1"/>
</dbReference>
<gene>
    <name evidence="9" type="ORF">FB473_000654</name>
</gene>
<evidence type="ECO:0000256" key="5">
    <source>
        <dbReference type="ARBA" id="ARBA00023136"/>
    </source>
</evidence>
<dbReference type="PANTHER" id="PTHR36115">
    <property type="entry name" value="PROLINE-RICH ANTIGEN HOMOLOG-RELATED"/>
    <property type="match status" value="1"/>
</dbReference>
<feature type="domain" description="RDD" evidence="7">
    <location>
        <begin position="69"/>
        <end position="226"/>
    </location>
</feature>
<sequence length="234" mass="25742">MSYPDQSPQTQPMAGWYPDPAVPGQERYWDGRAWTYHVRAIPQPMPVGPQTGYRPGPLYGPATADGVPLAGWWSRVAALLIDSLVVGVIAGIVTIPFTSNLVTGFEAWFDDAMRAANSGGVMPDYTDSSYGIMRPYWAIYLISLALQFCYSVSLQVLKGGTLGMLALGLRVVPLERGQEHRGLALGTSLLRNAAYAVLSAINIVVLVNYLAPLFNRRRQTFHDMIARTQVVRIR</sequence>
<dbReference type="InterPro" id="IPR010432">
    <property type="entry name" value="RDD"/>
</dbReference>
<evidence type="ECO:0000313" key="10">
    <source>
        <dbReference type="Proteomes" id="UP000749311"/>
    </source>
</evidence>
<evidence type="ECO:0000256" key="6">
    <source>
        <dbReference type="SAM" id="Phobius"/>
    </source>
</evidence>
<keyword evidence="3 6" id="KW-0812">Transmembrane</keyword>
<evidence type="ECO:0000256" key="3">
    <source>
        <dbReference type="ARBA" id="ARBA00022692"/>
    </source>
</evidence>
<feature type="domain" description="DUF2510" evidence="8">
    <location>
        <begin position="14"/>
        <end position="46"/>
    </location>
</feature>
<evidence type="ECO:0000313" key="9">
    <source>
        <dbReference type="EMBL" id="NIH56009.1"/>
    </source>
</evidence>
<dbReference type="InterPro" id="IPR018929">
    <property type="entry name" value="DUF2510"/>
</dbReference>
<feature type="transmembrane region" description="Helical" evidence="6">
    <location>
        <begin position="193"/>
        <end position="214"/>
    </location>
</feature>
<proteinExistence type="predicted"/>
<feature type="transmembrane region" description="Helical" evidence="6">
    <location>
        <begin position="137"/>
        <end position="157"/>
    </location>
</feature>
<accession>A0ABX0SDP5</accession>
<evidence type="ECO:0000259" key="8">
    <source>
        <dbReference type="Pfam" id="PF10708"/>
    </source>
</evidence>
<evidence type="ECO:0000256" key="4">
    <source>
        <dbReference type="ARBA" id="ARBA00022989"/>
    </source>
</evidence>
<organism evidence="9 10">
    <name type="scientific">Brooklawnia cerclae</name>
    <dbReference type="NCBI Taxonomy" id="349934"/>
    <lineage>
        <taxon>Bacteria</taxon>
        <taxon>Bacillati</taxon>
        <taxon>Actinomycetota</taxon>
        <taxon>Actinomycetes</taxon>
        <taxon>Propionibacteriales</taxon>
        <taxon>Propionibacteriaceae</taxon>
        <taxon>Brooklawnia</taxon>
    </lineage>
</organism>
<reference evidence="9 10" key="1">
    <citation type="submission" date="2020-02" db="EMBL/GenBank/DDBJ databases">
        <title>Sequencing the genomes of 1000 actinobacteria strains.</title>
        <authorList>
            <person name="Klenk H.-P."/>
        </authorList>
    </citation>
    <scope>NUCLEOTIDE SEQUENCE [LARGE SCALE GENOMIC DNA]</scope>
    <source>
        <strain evidence="9 10">DSM 19609</strain>
    </source>
</reference>
<evidence type="ECO:0000256" key="2">
    <source>
        <dbReference type="ARBA" id="ARBA00022475"/>
    </source>
</evidence>
<comment type="caution">
    <text evidence="9">The sequence shown here is derived from an EMBL/GenBank/DDBJ whole genome shotgun (WGS) entry which is preliminary data.</text>
</comment>
<keyword evidence="2" id="KW-1003">Cell membrane</keyword>
<name>A0ABX0SDP5_9ACTN</name>
<dbReference type="InterPro" id="IPR051791">
    <property type="entry name" value="Pra-immunoreactive"/>
</dbReference>
<keyword evidence="4 6" id="KW-1133">Transmembrane helix</keyword>
<keyword evidence="5 6" id="KW-0472">Membrane</keyword>
<dbReference type="Proteomes" id="UP000749311">
    <property type="component" value="Unassembled WGS sequence"/>
</dbReference>
<dbReference type="RefSeq" id="WP_167164800.1">
    <property type="nucleotide sequence ID" value="NZ_BAAAOO010000002.1"/>
</dbReference>
<evidence type="ECO:0000256" key="1">
    <source>
        <dbReference type="ARBA" id="ARBA00004651"/>
    </source>
</evidence>
<dbReference type="Pfam" id="PF10708">
    <property type="entry name" value="DUF2510"/>
    <property type="match status" value="1"/>
</dbReference>
<feature type="transmembrane region" description="Helical" evidence="6">
    <location>
        <begin position="76"/>
        <end position="97"/>
    </location>
</feature>
<evidence type="ECO:0000259" key="7">
    <source>
        <dbReference type="Pfam" id="PF06271"/>
    </source>
</evidence>
<protein>
    <submittedName>
        <fullName evidence="9">RDD family membrane protein YckC</fullName>
    </submittedName>
</protein>
<keyword evidence="10" id="KW-1185">Reference proteome</keyword>
<dbReference type="EMBL" id="JAAMOZ010000001">
    <property type="protein sequence ID" value="NIH56009.1"/>
    <property type="molecule type" value="Genomic_DNA"/>
</dbReference>
<dbReference type="PANTHER" id="PTHR36115:SF4">
    <property type="entry name" value="MEMBRANE PROTEIN"/>
    <property type="match status" value="1"/>
</dbReference>
<comment type="subcellular location">
    <subcellularLocation>
        <location evidence="1">Cell membrane</location>
        <topology evidence="1">Multi-pass membrane protein</topology>
    </subcellularLocation>
</comment>